<name>A0AAU9ITR3_9CILI</name>
<accession>A0AAU9ITR3</accession>
<gene>
    <name evidence="1" type="ORF">BSTOLATCC_MIC7657</name>
</gene>
<comment type="caution">
    <text evidence="1">The sequence shown here is derived from an EMBL/GenBank/DDBJ whole genome shotgun (WGS) entry which is preliminary data.</text>
</comment>
<dbReference type="EMBL" id="CAJZBQ010000009">
    <property type="protein sequence ID" value="CAG9312865.1"/>
    <property type="molecule type" value="Genomic_DNA"/>
</dbReference>
<dbReference type="AlphaFoldDB" id="A0AAU9ITR3"/>
<proteinExistence type="predicted"/>
<organism evidence="1 2">
    <name type="scientific">Blepharisma stoltei</name>
    <dbReference type="NCBI Taxonomy" id="1481888"/>
    <lineage>
        <taxon>Eukaryota</taxon>
        <taxon>Sar</taxon>
        <taxon>Alveolata</taxon>
        <taxon>Ciliophora</taxon>
        <taxon>Postciliodesmatophora</taxon>
        <taxon>Heterotrichea</taxon>
        <taxon>Heterotrichida</taxon>
        <taxon>Blepharismidae</taxon>
        <taxon>Blepharisma</taxon>
    </lineage>
</organism>
<dbReference type="Proteomes" id="UP001162131">
    <property type="component" value="Unassembled WGS sequence"/>
</dbReference>
<evidence type="ECO:0000313" key="1">
    <source>
        <dbReference type="EMBL" id="CAG9312865.1"/>
    </source>
</evidence>
<keyword evidence="2" id="KW-1185">Reference proteome</keyword>
<evidence type="ECO:0000313" key="2">
    <source>
        <dbReference type="Proteomes" id="UP001162131"/>
    </source>
</evidence>
<sequence>MVFVDNSKIISSEDSWFKRSQDALKERFFNVANEIKSSQNKFYEIEKRCYQEGRGQCLAQHDEFKLLIADLQRKQEKEKQKCFDTCKALIPKDQNTNIKQVNWESDYFECYSLYMERYIKLMQNESEVYKNATSKLL</sequence>
<protein>
    <submittedName>
        <fullName evidence="1">Uncharacterized protein</fullName>
    </submittedName>
</protein>
<reference evidence="1" key="1">
    <citation type="submission" date="2021-09" db="EMBL/GenBank/DDBJ databases">
        <authorList>
            <consortium name="AG Swart"/>
            <person name="Singh M."/>
            <person name="Singh A."/>
            <person name="Seah K."/>
            <person name="Emmerich C."/>
        </authorList>
    </citation>
    <scope>NUCLEOTIDE SEQUENCE</scope>
    <source>
        <strain evidence="1">ATCC30299</strain>
    </source>
</reference>